<protein>
    <recommendedName>
        <fullName evidence="1">DUF7352 domain-containing protein</fullName>
    </recommendedName>
</protein>
<dbReference type="InterPro" id="IPR055776">
    <property type="entry name" value="DUF7352"/>
</dbReference>
<evidence type="ECO:0000259" key="1">
    <source>
        <dbReference type="Pfam" id="PF24043"/>
    </source>
</evidence>
<evidence type="ECO:0000313" key="3">
    <source>
        <dbReference type="Proteomes" id="UP000228781"/>
    </source>
</evidence>
<accession>A0A2M8EK63</accession>
<feature type="non-terminal residue" evidence="2">
    <location>
        <position position="74"/>
    </location>
</feature>
<reference evidence="3" key="1">
    <citation type="submission" date="2017-09" db="EMBL/GenBank/DDBJ databases">
        <title>Depth-based differentiation of microbial function through sediment-hosted aquifers and enrichment of novel symbionts in the deep terrestrial subsurface.</title>
        <authorList>
            <person name="Probst A.J."/>
            <person name="Ladd B."/>
            <person name="Jarett J.K."/>
            <person name="Geller-Mcgrath D.E."/>
            <person name="Sieber C.M.K."/>
            <person name="Emerson J.B."/>
            <person name="Anantharaman K."/>
            <person name="Thomas B.C."/>
            <person name="Malmstrom R."/>
            <person name="Stieglmeier M."/>
            <person name="Klingl A."/>
            <person name="Woyke T."/>
            <person name="Ryan C.M."/>
            <person name="Banfield J.F."/>
        </authorList>
    </citation>
    <scope>NUCLEOTIDE SEQUENCE [LARGE SCALE GENOMIC DNA]</scope>
</reference>
<comment type="caution">
    <text evidence="2">The sequence shown here is derived from an EMBL/GenBank/DDBJ whole genome shotgun (WGS) entry which is preliminary data.</text>
</comment>
<proteinExistence type="predicted"/>
<name>A0A2M8EK63_UNCKA</name>
<dbReference type="Proteomes" id="UP000228781">
    <property type="component" value="Unassembled WGS sequence"/>
</dbReference>
<gene>
    <name evidence="2" type="ORF">CO059_00390</name>
</gene>
<feature type="domain" description="DUF7352" evidence="1">
    <location>
        <begin position="1"/>
        <end position="74"/>
    </location>
</feature>
<evidence type="ECO:0000313" key="2">
    <source>
        <dbReference type="EMBL" id="PJC23141.1"/>
    </source>
</evidence>
<dbReference type="AlphaFoldDB" id="A0A2M8EK63"/>
<sequence length="74" mass="8432">MSKRIYKYAVPGEDYFSLELPRGAKILTVQVQDDEPQIWALVNPENPTELRSFHLAGTGHPIEETEEDLNYIGT</sequence>
<dbReference type="EMBL" id="PFSK01000008">
    <property type="protein sequence ID" value="PJC23141.1"/>
    <property type="molecule type" value="Genomic_DNA"/>
</dbReference>
<organism evidence="2 3">
    <name type="scientific">candidate division WWE3 bacterium CG_4_9_14_0_2_um_filter_48_10</name>
    <dbReference type="NCBI Taxonomy" id="1975078"/>
    <lineage>
        <taxon>Bacteria</taxon>
        <taxon>Katanobacteria</taxon>
    </lineage>
</organism>
<dbReference type="Pfam" id="PF24043">
    <property type="entry name" value="DUF7352"/>
    <property type="match status" value="1"/>
</dbReference>